<comment type="similarity">
    <text evidence="1">Belongs to the carbon-nitrogen hydrolase superfamily. Nitrilase family.</text>
</comment>
<dbReference type="AlphaFoldDB" id="A0A1H1HZ13"/>
<feature type="domain" description="CN hydrolase" evidence="2">
    <location>
        <begin position="6"/>
        <end position="283"/>
    </location>
</feature>
<dbReference type="GO" id="GO:0003824">
    <property type="term" value="F:catalytic activity"/>
    <property type="evidence" value="ECO:0007669"/>
    <property type="project" value="InterPro"/>
</dbReference>
<dbReference type="InterPro" id="IPR044149">
    <property type="entry name" value="Nitrilases_CHs"/>
</dbReference>
<dbReference type="PANTHER" id="PTHR46044">
    <property type="entry name" value="NITRILASE"/>
    <property type="match status" value="1"/>
</dbReference>
<evidence type="ECO:0000256" key="1">
    <source>
        <dbReference type="ARBA" id="ARBA00008129"/>
    </source>
</evidence>
<name>A0A1H1HZ13_9MICC</name>
<evidence type="ECO:0000313" key="3">
    <source>
        <dbReference type="EMBL" id="SDR30358.1"/>
    </source>
</evidence>
<proteinExistence type="inferred from homology"/>
<dbReference type="PANTHER" id="PTHR46044:SF1">
    <property type="entry name" value="CN HYDROLASE DOMAIN-CONTAINING PROTEIN"/>
    <property type="match status" value="1"/>
</dbReference>
<protein>
    <submittedName>
        <fullName evidence="3">Aliphatic nitrilase</fullName>
    </submittedName>
</protein>
<dbReference type="KEGG" id="acry:AC20117_22230"/>
<organism evidence="3 4">
    <name type="scientific">Crystallibacter crystallopoietes</name>
    <dbReference type="NCBI Taxonomy" id="37928"/>
    <lineage>
        <taxon>Bacteria</taxon>
        <taxon>Bacillati</taxon>
        <taxon>Actinomycetota</taxon>
        <taxon>Actinomycetes</taxon>
        <taxon>Micrococcales</taxon>
        <taxon>Micrococcaceae</taxon>
        <taxon>Crystallibacter</taxon>
    </lineage>
</organism>
<dbReference type="EMBL" id="FNKH01000003">
    <property type="protein sequence ID" value="SDR30358.1"/>
    <property type="molecule type" value="Genomic_DNA"/>
</dbReference>
<keyword evidence="4" id="KW-1185">Reference proteome</keyword>
<dbReference type="Gene3D" id="3.60.110.10">
    <property type="entry name" value="Carbon-nitrogen hydrolase"/>
    <property type="match status" value="1"/>
</dbReference>
<dbReference type="InterPro" id="IPR036526">
    <property type="entry name" value="C-N_Hydrolase_sf"/>
</dbReference>
<dbReference type="PROSITE" id="PS50263">
    <property type="entry name" value="CN_HYDROLASE"/>
    <property type="match status" value="1"/>
</dbReference>
<gene>
    <name evidence="3" type="ORF">SAMN04489742_4792</name>
</gene>
<accession>A0A1H1HZ13</accession>
<evidence type="ECO:0000313" key="4">
    <source>
        <dbReference type="Proteomes" id="UP000181917"/>
    </source>
</evidence>
<dbReference type="InterPro" id="IPR003010">
    <property type="entry name" value="C-N_Hydrolase"/>
</dbReference>
<dbReference type="SUPFAM" id="SSF56317">
    <property type="entry name" value="Carbon-nitrogen hydrolase"/>
    <property type="match status" value="1"/>
</dbReference>
<dbReference type="Proteomes" id="UP000181917">
    <property type="component" value="Unassembled WGS sequence"/>
</dbReference>
<dbReference type="CDD" id="cd07564">
    <property type="entry name" value="nitrilases_CHs"/>
    <property type="match status" value="1"/>
</dbReference>
<reference evidence="3 4" key="1">
    <citation type="submission" date="2016-10" db="EMBL/GenBank/DDBJ databases">
        <authorList>
            <person name="de Groot N.N."/>
        </authorList>
    </citation>
    <scope>NUCLEOTIDE SEQUENCE [LARGE SCALE GENOMIC DNA]</scope>
    <source>
        <strain evidence="3 4">DSM 20117</strain>
    </source>
</reference>
<sequence length="353" mass="37467">MKQQTAKLAAVQASPVWLNRDATVQKACDFIAEAGAAGADVIGFPENFIPGHPSWYYFHPASSEKSVSMAVKLFRESVEISGGTIDALSQAARRARINVIMGLTERIPDTTGTLYNTQLFIDSAGEVAGKHQKLVATASERLVHASGLAETQRTFDSELGVISALICGENSNPLAVAMVASAYPKVHVASWPNNFSPRSAGMPENSLLASRNIAYSCGTFVISACTVNSEAMIADLAATEADEAFMRDPTKTGGSCIINPAGQIIAGPLPGNEEGILYADADFDACIRARLLHDFAGHYNRPDVYQLVVNHSQPKLVSIVGAEWSGSESAGPEVPPMALFLPEGGRNDSLEIT</sequence>
<dbReference type="OrthoDB" id="9811121at2"/>
<dbReference type="STRING" id="37928.SAMN04489742_4792"/>
<evidence type="ECO:0000259" key="2">
    <source>
        <dbReference type="PROSITE" id="PS50263"/>
    </source>
</evidence>
<dbReference type="RefSeq" id="WP_074703568.1">
    <property type="nucleotide sequence ID" value="NZ_CP018865.1"/>
</dbReference>
<dbReference type="Pfam" id="PF00795">
    <property type="entry name" value="CN_hydrolase"/>
    <property type="match status" value="1"/>
</dbReference>